<sequence length="464" mass="48388">MSTTTASAHELRDWLASELPRLIEAHGVPAASAAVLVGDEIVDAAAGILHVGTGVEATTDALFQIGSLTKVWTATLVLQLVDDGLLDLDEPIRTHLPDFAIADDAAAATITARHLLSHRAGFEGDVFTDTGRGDDCVERYVASLGDIPQLFAPGTEFSYSNAGFIVLGRLVEVLRGVHFEQALTERIIQPLGLTHAAPGPYEAIVHRVAQGHVPTPDGPVPAPMWALARSNGPAGSSLAMRPADLLAFARMHVAGGVAADGTRLLSEASVAAMQDVQGVIPDIGIMGDAWGLGWDLTETPHGRMVSHDGGTFGQSAFLRVIPSAGVAIALCVNGGDAMGMARALLGPALERLVGADVLKPLPVPQDVDAVVDEATAERFLGTYATSIMETTLSRDEDGRLWADEVPQGILAAMGQPASRLRVVPHGAGLVATEPRAGMHTLYAFTGGEGPAAFLHAGRAMPRRA</sequence>
<comment type="caution">
    <text evidence="2">The sequence shown here is derived from an EMBL/GenBank/DDBJ whole genome shotgun (WGS) entry which is preliminary data.</text>
</comment>
<keyword evidence="2" id="KW-0378">Hydrolase</keyword>
<dbReference type="EMBL" id="BAAAQT010000005">
    <property type="protein sequence ID" value="GAA2172092.1"/>
    <property type="molecule type" value="Genomic_DNA"/>
</dbReference>
<evidence type="ECO:0000313" key="3">
    <source>
        <dbReference type="Proteomes" id="UP001501599"/>
    </source>
</evidence>
<dbReference type="Proteomes" id="UP001501599">
    <property type="component" value="Unassembled WGS sequence"/>
</dbReference>
<evidence type="ECO:0000259" key="1">
    <source>
        <dbReference type="Pfam" id="PF00144"/>
    </source>
</evidence>
<dbReference type="InterPro" id="IPR050789">
    <property type="entry name" value="Diverse_Enzym_Activities"/>
</dbReference>
<dbReference type="InterPro" id="IPR001466">
    <property type="entry name" value="Beta-lactam-related"/>
</dbReference>
<feature type="domain" description="Beta-lactamase-related" evidence="1">
    <location>
        <begin position="22"/>
        <end position="337"/>
    </location>
</feature>
<dbReference type="Pfam" id="PF00144">
    <property type="entry name" value="Beta-lactamase"/>
    <property type="match status" value="1"/>
</dbReference>
<dbReference type="SUPFAM" id="SSF56601">
    <property type="entry name" value="beta-lactamase/transpeptidase-like"/>
    <property type="match status" value="1"/>
</dbReference>
<gene>
    <name evidence="2" type="ORF">GCM10009846_08660</name>
</gene>
<dbReference type="PANTHER" id="PTHR43283">
    <property type="entry name" value="BETA-LACTAMASE-RELATED"/>
    <property type="match status" value="1"/>
</dbReference>
<dbReference type="PANTHER" id="PTHR43283:SF3">
    <property type="entry name" value="BETA-LACTAMASE FAMILY PROTEIN (AFU_ORTHOLOGUE AFUA_5G07500)"/>
    <property type="match status" value="1"/>
</dbReference>
<dbReference type="GO" id="GO:0016787">
    <property type="term" value="F:hydrolase activity"/>
    <property type="evidence" value="ECO:0007669"/>
    <property type="project" value="UniProtKB-KW"/>
</dbReference>
<protein>
    <submittedName>
        <fullName evidence="2">Serine hydrolase domain-containing protein</fullName>
    </submittedName>
</protein>
<reference evidence="3" key="1">
    <citation type="journal article" date="2019" name="Int. J. Syst. Evol. Microbiol.">
        <title>The Global Catalogue of Microorganisms (GCM) 10K type strain sequencing project: providing services to taxonomists for standard genome sequencing and annotation.</title>
        <authorList>
            <consortium name="The Broad Institute Genomics Platform"/>
            <consortium name="The Broad Institute Genome Sequencing Center for Infectious Disease"/>
            <person name="Wu L."/>
            <person name="Ma J."/>
        </authorList>
    </citation>
    <scope>NUCLEOTIDE SEQUENCE [LARGE SCALE GENOMIC DNA]</scope>
    <source>
        <strain evidence="3">JCM 16026</strain>
    </source>
</reference>
<accession>A0ABP5MDV5</accession>
<dbReference type="InterPro" id="IPR012338">
    <property type="entry name" value="Beta-lactam/transpept-like"/>
</dbReference>
<name>A0ABP5MDV5_9MICO</name>
<evidence type="ECO:0000313" key="2">
    <source>
        <dbReference type="EMBL" id="GAA2172092.1"/>
    </source>
</evidence>
<keyword evidence="3" id="KW-1185">Reference proteome</keyword>
<proteinExistence type="predicted"/>
<dbReference type="Gene3D" id="3.40.710.10">
    <property type="entry name" value="DD-peptidase/beta-lactamase superfamily"/>
    <property type="match status" value="1"/>
</dbReference>
<organism evidence="2 3">
    <name type="scientific">Agrococcus versicolor</name>
    <dbReference type="NCBI Taxonomy" id="501482"/>
    <lineage>
        <taxon>Bacteria</taxon>
        <taxon>Bacillati</taxon>
        <taxon>Actinomycetota</taxon>
        <taxon>Actinomycetes</taxon>
        <taxon>Micrococcales</taxon>
        <taxon>Microbacteriaceae</taxon>
        <taxon>Agrococcus</taxon>
    </lineage>
</organism>
<dbReference type="RefSeq" id="WP_344340745.1">
    <property type="nucleotide sequence ID" value="NZ_BAAAQT010000005.1"/>
</dbReference>